<dbReference type="RefSeq" id="WP_130585841.1">
    <property type="nucleotide sequence ID" value="NZ_AP019389.1"/>
</dbReference>
<evidence type="ECO:0000313" key="5">
    <source>
        <dbReference type="EMBL" id="BBI19745.1"/>
    </source>
</evidence>
<keyword evidence="3" id="KW-0472">Membrane</keyword>
<dbReference type="EC" id="2.7.7.65" evidence="1"/>
<feature type="transmembrane region" description="Helical" evidence="3">
    <location>
        <begin position="49"/>
        <end position="76"/>
    </location>
</feature>
<organism evidence="5 6">
    <name type="scientific">Qipengyuania flava</name>
    <dbReference type="NCBI Taxonomy" id="192812"/>
    <lineage>
        <taxon>Bacteria</taxon>
        <taxon>Pseudomonadati</taxon>
        <taxon>Pseudomonadota</taxon>
        <taxon>Alphaproteobacteria</taxon>
        <taxon>Sphingomonadales</taxon>
        <taxon>Erythrobacteraceae</taxon>
        <taxon>Qipengyuania</taxon>
    </lineage>
</organism>
<dbReference type="PANTHER" id="PTHR45138">
    <property type="entry name" value="REGULATORY COMPONENTS OF SENSORY TRANSDUCTION SYSTEM"/>
    <property type="match status" value="1"/>
</dbReference>
<keyword evidence="3" id="KW-0812">Transmembrane</keyword>
<accession>A0A3T1CFJ2</accession>
<feature type="domain" description="GGDEF" evidence="4">
    <location>
        <begin position="150"/>
        <end position="279"/>
    </location>
</feature>
<dbReference type="NCBIfam" id="TIGR00254">
    <property type="entry name" value="GGDEF"/>
    <property type="match status" value="1"/>
</dbReference>
<dbReference type="Gene3D" id="3.30.70.270">
    <property type="match status" value="1"/>
</dbReference>
<comment type="catalytic activity">
    <reaction evidence="2">
        <text>2 GTP = 3',3'-c-di-GMP + 2 diphosphate</text>
        <dbReference type="Rhea" id="RHEA:24898"/>
        <dbReference type="ChEBI" id="CHEBI:33019"/>
        <dbReference type="ChEBI" id="CHEBI:37565"/>
        <dbReference type="ChEBI" id="CHEBI:58805"/>
        <dbReference type="EC" id="2.7.7.65"/>
    </reaction>
</comment>
<reference evidence="5 6" key="1">
    <citation type="submission" date="2019-01" db="EMBL/GenBank/DDBJ databases">
        <title>Complete genome sequence of Erythrobacter flavus KJ5.</title>
        <authorList>
            <person name="Kanesaki Y."/>
            <person name="Brotosudarmo T."/>
            <person name="Moriuchi R."/>
            <person name="Awai K."/>
        </authorList>
    </citation>
    <scope>NUCLEOTIDE SEQUENCE [LARGE SCALE GENOMIC DNA]</scope>
    <source>
        <strain evidence="5 6">KJ5</strain>
    </source>
</reference>
<dbReference type="InterPro" id="IPR000160">
    <property type="entry name" value="GGDEF_dom"/>
</dbReference>
<sequence>MRLYRATAFLFPRHYTIRMFLLCFLAVHMPLLAFLGFELTRGAWHWQTFAVLLGATVVGSAFAIAALAGLLVPVALATRGLRALRDGQQMQDIPAGGPDMAGELLESVAHALRSTSARLDELKGLALTDPLTGLLNRRGFVEQLEQLPTGAGTLALLDGDRFKQVNDRLGHAEGDRVLRALADRLRDRLRKQDMAARWGGDEFVILLRDTDEQEARAIVKRVQLSLRRRPIARLDGRPVNFSVGFAPLSGETMEAVTEAVKAADAEMYATKRGDTLQPS</sequence>
<dbReference type="CDD" id="cd01949">
    <property type="entry name" value="GGDEF"/>
    <property type="match status" value="1"/>
</dbReference>
<evidence type="ECO:0000256" key="3">
    <source>
        <dbReference type="SAM" id="Phobius"/>
    </source>
</evidence>
<feature type="transmembrane region" description="Helical" evidence="3">
    <location>
        <begin position="20"/>
        <end position="37"/>
    </location>
</feature>
<keyword evidence="3" id="KW-1133">Transmembrane helix</keyword>
<dbReference type="InterPro" id="IPR029787">
    <property type="entry name" value="Nucleotide_cyclase"/>
</dbReference>
<dbReference type="Proteomes" id="UP000290057">
    <property type="component" value="Chromosome"/>
</dbReference>
<protein>
    <recommendedName>
        <fullName evidence="1">diguanylate cyclase</fullName>
        <ecNumber evidence="1">2.7.7.65</ecNumber>
    </recommendedName>
</protein>
<dbReference type="PANTHER" id="PTHR45138:SF9">
    <property type="entry name" value="DIGUANYLATE CYCLASE DGCM-RELATED"/>
    <property type="match status" value="1"/>
</dbReference>
<dbReference type="InterPro" id="IPR050469">
    <property type="entry name" value="Diguanylate_Cyclase"/>
</dbReference>
<dbReference type="SMART" id="SM00267">
    <property type="entry name" value="GGDEF"/>
    <property type="match status" value="1"/>
</dbReference>
<dbReference type="SUPFAM" id="SSF55073">
    <property type="entry name" value="Nucleotide cyclase"/>
    <property type="match status" value="1"/>
</dbReference>
<evidence type="ECO:0000313" key="6">
    <source>
        <dbReference type="Proteomes" id="UP000290057"/>
    </source>
</evidence>
<gene>
    <name evidence="5" type="ORF">EKJ_05920</name>
</gene>
<dbReference type="EMBL" id="AP019389">
    <property type="protein sequence ID" value="BBI19745.1"/>
    <property type="molecule type" value="Genomic_DNA"/>
</dbReference>
<dbReference type="InterPro" id="IPR043128">
    <property type="entry name" value="Rev_trsase/Diguanyl_cyclase"/>
</dbReference>
<proteinExistence type="predicted"/>
<evidence type="ECO:0000259" key="4">
    <source>
        <dbReference type="PROSITE" id="PS50887"/>
    </source>
</evidence>
<dbReference type="AlphaFoldDB" id="A0A3T1CFJ2"/>
<dbReference type="PROSITE" id="PS50887">
    <property type="entry name" value="GGDEF"/>
    <property type="match status" value="1"/>
</dbReference>
<dbReference type="GO" id="GO:0052621">
    <property type="term" value="F:diguanylate cyclase activity"/>
    <property type="evidence" value="ECO:0007669"/>
    <property type="project" value="UniProtKB-EC"/>
</dbReference>
<name>A0A3T1CFJ2_9SPHN</name>
<evidence type="ECO:0000256" key="2">
    <source>
        <dbReference type="ARBA" id="ARBA00034247"/>
    </source>
</evidence>
<evidence type="ECO:0000256" key="1">
    <source>
        <dbReference type="ARBA" id="ARBA00012528"/>
    </source>
</evidence>
<dbReference type="Pfam" id="PF00990">
    <property type="entry name" value="GGDEF"/>
    <property type="match status" value="1"/>
</dbReference>
<keyword evidence="6" id="KW-1185">Reference proteome</keyword>